<feature type="compositionally biased region" description="Basic and acidic residues" evidence="5">
    <location>
        <begin position="184"/>
        <end position="198"/>
    </location>
</feature>
<evidence type="ECO:0000256" key="3">
    <source>
        <dbReference type="ARBA" id="ARBA00023128"/>
    </source>
</evidence>
<evidence type="ECO:0000256" key="4">
    <source>
        <dbReference type="ARBA" id="ARBA00023274"/>
    </source>
</evidence>
<dbReference type="AlphaFoldDB" id="A0A9P5Z8Y0"/>
<keyword evidence="3" id="KW-0496">Mitochondrion</keyword>
<dbReference type="SUPFAM" id="SSF52833">
    <property type="entry name" value="Thioredoxin-like"/>
    <property type="match status" value="1"/>
</dbReference>
<keyword evidence="2" id="KW-0689">Ribosomal protein</keyword>
<feature type="compositionally biased region" description="Polar residues" evidence="5">
    <location>
        <begin position="173"/>
        <end position="183"/>
    </location>
</feature>
<dbReference type="GO" id="GO:1990904">
    <property type="term" value="C:ribonucleoprotein complex"/>
    <property type="evidence" value="ECO:0007669"/>
    <property type="project" value="UniProtKB-KW"/>
</dbReference>
<evidence type="ECO:0008006" key="8">
    <source>
        <dbReference type="Google" id="ProtNLM"/>
    </source>
</evidence>
<feature type="region of interest" description="Disordered" evidence="5">
    <location>
        <begin position="149"/>
        <end position="216"/>
    </location>
</feature>
<keyword evidence="7" id="KW-1185">Reference proteome</keyword>
<dbReference type="GO" id="GO:0005840">
    <property type="term" value="C:ribosome"/>
    <property type="evidence" value="ECO:0007669"/>
    <property type="project" value="UniProtKB-KW"/>
</dbReference>
<name>A0A9P5Z8Y0_9AGAR</name>
<feature type="compositionally biased region" description="Low complexity" evidence="5">
    <location>
        <begin position="199"/>
        <end position="216"/>
    </location>
</feature>
<sequence length="216" mass="24034">MPPRSQTFPGGIVRLSKLLSHLNAPPKLVLPGVKSLRLSLSAKGDHFGAQHFVKDQLPRIRYANPNLNIEVLKVPKTPEEKWRPEMEVELENGTVQKLDMDEKWSTSITKELMDLTGSPEWQKHVFSCKNAGLPILPGADVHEIEERKLQAQPKKDTTAGKLPSLAEYLKANPTKNVVKTPTVQRKEKQQDKDKKGSKDTQTTSSTPSESTSPLAS</sequence>
<comment type="caution">
    <text evidence="6">The sequence shown here is derived from an EMBL/GenBank/DDBJ whole genome shotgun (WGS) entry which is preliminary data.</text>
</comment>
<accession>A0A9P5Z8Y0</accession>
<dbReference type="PANTHER" id="PTHR13274">
    <property type="entry name" value="MITOCHONDRIAL RIBOSOMAL PROTEIN S25"/>
    <property type="match status" value="1"/>
</dbReference>
<dbReference type="GO" id="GO:0003735">
    <property type="term" value="F:structural constituent of ribosome"/>
    <property type="evidence" value="ECO:0007669"/>
    <property type="project" value="InterPro"/>
</dbReference>
<dbReference type="OrthoDB" id="1696305at2759"/>
<reference evidence="6" key="1">
    <citation type="submission" date="2020-11" db="EMBL/GenBank/DDBJ databases">
        <authorList>
            <consortium name="DOE Joint Genome Institute"/>
            <person name="Ahrendt S."/>
            <person name="Riley R."/>
            <person name="Andreopoulos W."/>
            <person name="Labutti K."/>
            <person name="Pangilinan J."/>
            <person name="Ruiz-Duenas F.J."/>
            <person name="Barrasa J.M."/>
            <person name="Sanchez-Garcia M."/>
            <person name="Camarero S."/>
            <person name="Miyauchi S."/>
            <person name="Serrano A."/>
            <person name="Linde D."/>
            <person name="Babiker R."/>
            <person name="Drula E."/>
            <person name="Ayuso-Fernandez I."/>
            <person name="Pacheco R."/>
            <person name="Padilla G."/>
            <person name="Ferreira P."/>
            <person name="Barriuso J."/>
            <person name="Kellner H."/>
            <person name="Castanera R."/>
            <person name="Alfaro M."/>
            <person name="Ramirez L."/>
            <person name="Pisabarro A.G."/>
            <person name="Kuo A."/>
            <person name="Tritt A."/>
            <person name="Lipzen A."/>
            <person name="He G."/>
            <person name="Yan M."/>
            <person name="Ng V."/>
            <person name="Cullen D."/>
            <person name="Martin F."/>
            <person name="Rosso M.-N."/>
            <person name="Henrissat B."/>
            <person name="Hibbett D."/>
            <person name="Martinez A.T."/>
            <person name="Grigoriev I.V."/>
        </authorList>
    </citation>
    <scope>NUCLEOTIDE SEQUENCE</scope>
    <source>
        <strain evidence="6">CIRM-BRFM 674</strain>
    </source>
</reference>
<evidence type="ECO:0000313" key="6">
    <source>
        <dbReference type="EMBL" id="KAF9482390.1"/>
    </source>
</evidence>
<feature type="compositionally biased region" description="Basic and acidic residues" evidence="5">
    <location>
        <begin position="149"/>
        <end position="158"/>
    </location>
</feature>
<gene>
    <name evidence="6" type="ORF">BDN70DRAFT_853419</name>
</gene>
<evidence type="ECO:0000256" key="5">
    <source>
        <dbReference type="SAM" id="MobiDB-lite"/>
    </source>
</evidence>
<protein>
    <recommendedName>
        <fullName evidence="8">Ribosomal protein/NADH dehydrogenase domain-containing protein</fullName>
    </recommendedName>
</protein>
<comment type="subcellular location">
    <subcellularLocation>
        <location evidence="1">Mitochondrion</location>
    </subcellularLocation>
</comment>
<organism evidence="6 7">
    <name type="scientific">Pholiota conissans</name>
    <dbReference type="NCBI Taxonomy" id="109636"/>
    <lineage>
        <taxon>Eukaryota</taxon>
        <taxon>Fungi</taxon>
        <taxon>Dikarya</taxon>
        <taxon>Basidiomycota</taxon>
        <taxon>Agaricomycotina</taxon>
        <taxon>Agaricomycetes</taxon>
        <taxon>Agaricomycetidae</taxon>
        <taxon>Agaricales</taxon>
        <taxon>Agaricineae</taxon>
        <taxon>Strophariaceae</taxon>
        <taxon>Pholiota</taxon>
    </lineage>
</organism>
<evidence type="ECO:0000256" key="2">
    <source>
        <dbReference type="ARBA" id="ARBA00022980"/>
    </source>
</evidence>
<dbReference type="Proteomes" id="UP000807469">
    <property type="component" value="Unassembled WGS sequence"/>
</dbReference>
<dbReference type="InterPro" id="IPR040049">
    <property type="entry name" value="Ribosomal_mS25/mL61"/>
</dbReference>
<evidence type="ECO:0000313" key="7">
    <source>
        <dbReference type="Proteomes" id="UP000807469"/>
    </source>
</evidence>
<dbReference type="EMBL" id="MU155166">
    <property type="protein sequence ID" value="KAF9482390.1"/>
    <property type="molecule type" value="Genomic_DNA"/>
</dbReference>
<dbReference type="InterPro" id="IPR036249">
    <property type="entry name" value="Thioredoxin-like_sf"/>
</dbReference>
<keyword evidence="4" id="KW-0687">Ribonucleoprotein</keyword>
<dbReference type="GO" id="GO:0005739">
    <property type="term" value="C:mitochondrion"/>
    <property type="evidence" value="ECO:0007669"/>
    <property type="project" value="UniProtKB-SubCell"/>
</dbReference>
<dbReference type="PANTHER" id="PTHR13274:SF2">
    <property type="entry name" value="SMALL RIBOSOMAL SUBUNIT PROTEIN MS25"/>
    <property type="match status" value="1"/>
</dbReference>
<evidence type="ECO:0000256" key="1">
    <source>
        <dbReference type="ARBA" id="ARBA00004173"/>
    </source>
</evidence>
<proteinExistence type="predicted"/>